<evidence type="ECO:0000256" key="6">
    <source>
        <dbReference type="SAM" id="Coils"/>
    </source>
</evidence>
<dbReference type="PROSITE" id="PS00676">
    <property type="entry name" value="SIGMA54_INTERACT_2"/>
    <property type="match status" value="1"/>
</dbReference>
<keyword evidence="1" id="KW-0547">Nucleotide-binding</keyword>
<dbReference type="InterPro" id="IPR025944">
    <property type="entry name" value="Sigma_54_int_dom_CS"/>
</dbReference>
<evidence type="ECO:0000313" key="9">
    <source>
        <dbReference type="EMBL" id="MCM2533996.1"/>
    </source>
</evidence>
<accession>A0ABT0WCE7</accession>
<evidence type="ECO:0000259" key="8">
    <source>
        <dbReference type="PROSITE" id="PS50113"/>
    </source>
</evidence>
<organism evidence="9 10">
    <name type="scientific">Neobacillus pocheonensis</name>
    <dbReference type="NCBI Taxonomy" id="363869"/>
    <lineage>
        <taxon>Bacteria</taxon>
        <taxon>Bacillati</taxon>
        <taxon>Bacillota</taxon>
        <taxon>Bacilli</taxon>
        <taxon>Bacillales</taxon>
        <taxon>Bacillaceae</taxon>
        <taxon>Neobacillus</taxon>
    </lineage>
</organism>
<keyword evidence="4" id="KW-0238">DNA-binding</keyword>
<evidence type="ECO:0000256" key="5">
    <source>
        <dbReference type="ARBA" id="ARBA00023163"/>
    </source>
</evidence>
<dbReference type="InterPro" id="IPR058031">
    <property type="entry name" value="AAA_lid_NorR"/>
</dbReference>
<dbReference type="Gene3D" id="1.10.10.60">
    <property type="entry name" value="Homeodomain-like"/>
    <property type="match status" value="1"/>
</dbReference>
<keyword evidence="2" id="KW-0067">ATP-binding</keyword>
<feature type="domain" description="PAC" evidence="8">
    <location>
        <begin position="1"/>
        <end position="41"/>
    </location>
</feature>
<reference evidence="9 10" key="1">
    <citation type="submission" date="2022-06" db="EMBL/GenBank/DDBJ databases">
        <authorList>
            <person name="Jeon C.O."/>
        </authorList>
    </citation>
    <scope>NUCLEOTIDE SEQUENCE [LARGE SCALE GENOMIC DNA]</scope>
    <source>
        <strain evidence="9 10">KCTC 13943</strain>
    </source>
</reference>
<keyword evidence="5" id="KW-0804">Transcription</keyword>
<keyword evidence="6" id="KW-0175">Coiled coil</keyword>
<feature type="coiled-coil region" evidence="6">
    <location>
        <begin position="25"/>
        <end position="59"/>
    </location>
</feature>
<dbReference type="Gene3D" id="3.40.50.300">
    <property type="entry name" value="P-loop containing nucleotide triphosphate hydrolases"/>
    <property type="match status" value="1"/>
</dbReference>
<dbReference type="CDD" id="cd00009">
    <property type="entry name" value="AAA"/>
    <property type="match status" value="1"/>
</dbReference>
<dbReference type="PROSITE" id="PS50113">
    <property type="entry name" value="PAC"/>
    <property type="match status" value="1"/>
</dbReference>
<dbReference type="InterPro" id="IPR025943">
    <property type="entry name" value="Sigma_54_int_dom_ATP-bd_2"/>
</dbReference>
<evidence type="ECO:0000313" key="10">
    <source>
        <dbReference type="Proteomes" id="UP001523262"/>
    </source>
</evidence>
<feature type="domain" description="Sigma-54 factor interaction" evidence="7">
    <location>
        <begin position="67"/>
        <end position="296"/>
    </location>
</feature>
<dbReference type="SMART" id="SM00382">
    <property type="entry name" value="AAA"/>
    <property type="match status" value="1"/>
</dbReference>
<evidence type="ECO:0000256" key="4">
    <source>
        <dbReference type="ARBA" id="ARBA00023125"/>
    </source>
</evidence>
<proteinExistence type="predicted"/>
<dbReference type="EMBL" id="JAMQCR010000001">
    <property type="protein sequence ID" value="MCM2533996.1"/>
    <property type="molecule type" value="Genomic_DNA"/>
</dbReference>
<keyword evidence="3" id="KW-0805">Transcription regulation</keyword>
<gene>
    <name evidence="9" type="ORF">NDK43_18535</name>
</gene>
<dbReference type="Gene3D" id="1.10.8.60">
    <property type="match status" value="1"/>
</dbReference>
<dbReference type="PROSITE" id="PS00688">
    <property type="entry name" value="SIGMA54_INTERACT_3"/>
    <property type="match status" value="1"/>
</dbReference>
<evidence type="ECO:0000256" key="3">
    <source>
        <dbReference type="ARBA" id="ARBA00023015"/>
    </source>
</evidence>
<evidence type="ECO:0000256" key="1">
    <source>
        <dbReference type="ARBA" id="ARBA00022741"/>
    </source>
</evidence>
<dbReference type="Pfam" id="PF00158">
    <property type="entry name" value="Sigma54_activat"/>
    <property type="match status" value="1"/>
</dbReference>
<dbReference type="InterPro" id="IPR027417">
    <property type="entry name" value="P-loop_NTPase"/>
</dbReference>
<dbReference type="PROSITE" id="PS50045">
    <property type="entry name" value="SIGMA54_INTERACT_4"/>
    <property type="match status" value="1"/>
</dbReference>
<dbReference type="Pfam" id="PF25601">
    <property type="entry name" value="AAA_lid_14"/>
    <property type="match status" value="1"/>
</dbReference>
<dbReference type="InterPro" id="IPR003593">
    <property type="entry name" value="AAA+_ATPase"/>
</dbReference>
<name>A0ABT0WCE7_9BACI</name>
<keyword evidence="10" id="KW-1185">Reference proteome</keyword>
<dbReference type="PANTHER" id="PTHR32071">
    <property type="entry name" value="TRANSCRIPTIONAL REGULATORY PROTEIN"/>
    <property type="match status" value="1"/>
</dbReference>
<dbReference type="Proteomes" id="UP001523262">
    <property type="component" value="Unassembled WGS sequence"/>
</dbReference>
<dbReference type="InterPro" id="IPR002078">
    <property type="entry name" value="Sigma_54_int"/>
</dbReference>
<sequence>MGRKILAVGNPIFNQRKELERIVIASRDITEVTKLEKELEEAKTLKEQYRREVDILRKINQGNDKRIIYQSEQMKNLMFEVERVAQVESTVTIYGESGVGKELIAHSIHQLSPRAEKPFIRINCGSIPENLLESELFGYEKGAFTGALNQGKKGLFELANEGTLFLDEIGELPLNLQVKLLRAIQEREIMKIGGTKPIPIHIRIITATNKNLEEMVNEGTFREDLFYRIHVIPLMVPPLRERMEDIEHLIYHFLEYYNDRFTTKKHFSEDAMEMLKAYKWPGNIRQLQNVTERAMVITANQMITANDLVKILDNRKKSQNPVEVRSIIPLTHAVQETEKQLLDLALSKYTTLTKVAEVLEVSQPTISRLYNKLKNNQMGAKV</sequence>
<evidence type="ECO:0000256" key="2">
    <source>
        <dbReference type="ARBA" id="ARBA00022840"/>
    </source>
</evidence>
<dbReference type="SUPFAM" id="SSF52540">
    <property type="entry name" value="P-loop containing nucleoside triphosphate hydrolases"/>
    <property type="match status" value="1"/>
</dbReference>
<evidence type="ECO:0000259" key="7">
    <source>
        <dbReference type="PROSITE" id="PS50045"/>
    </source>
</evidence>
<dbReference type="InterPro" id="IPR000700">
    <property type="entry name" value="PAS-assoc_C"/>
</dbReference>
<protein>
    <submittedName>
        <fullName evidence="9">Sigma 54-interacting transcriptional regulator</fullName>
    </submittedName>
</protein>
<comment type="caution">
    <text evidence="9">The sequence shown here is derived from an EMBL/GenBank/DDBJ whole genome shotgun (WGS) entry which is preliminary data.</text>
</comment>